<feature type="domain" description="MalQ N-terminal beta-sandwich" evidence="3">
    <location>
        <begin position="644"/>
        <end position="708"/>
    </location>
</feature>
<evidence type="ECO:0000313" key="5">
    <source>
        <dbReference type="Proteomes" id="UP001158067"/>
    </source>
</evidence>
<name>A0ABY1QQX8_9BACT</name>
<comment type="caution">
    <text evidence="4">The sequence shown here is derived from an EMBL/GenBank/DDBJ whole genome shotgun (WGS) entry which is preliminary data.</text>
</comment>
<proteinExistence type="predicted"/>
<dbReference type="InterPro" id="IPR029062">
    <property type="entry name" value="Class_I_gatase-like"/>
</dbReference>
<dbReference type="EMBL" id="FXUG01000026">
    <property type="protein sequence ID" value="SMP78436.1"/>
    <property type="molecule type" value="Genomic_DNA"/>
</dbReference>
<evidence type="ECO:0000256" key="1">
    <source>
        <dbReference type="SAM" id="MobiDB-lite"/>
    </source>
</evidence>
<evidence type="ECO:0000256" key="2">
    <source>
        <dbReference type="SAM" id="Phobius"/>
    </source>
</evidence>
<dbReference type="InterPro" id="IPR048458">
    <property type="entry name" value="MalQ_N"/>
</dbReference>
<dbReference type="PANTHER" id="PTHR37947:SF1">
    <property type="entry name" value="BLL2462 PROTEIN"/>
    <property type="match status" value="1"/>
</dbReference>
<accession>A0ABY1QQX8</accession>
<keyword evidence="2" id="KW-0472">Membrane</keyword>
<dbReference type="InterPro" id="IPR036465">
    <property type="entry name" value="vWFA_dom_sf"/>
</dbReference>
<feature type="region of interest" description="Disordered" evidence="1">
    <location>
        <begin position="463"/>
        <end position="499"/>
    </location>
</feature>
<feature type="compositionally biased region" description="Low complexity" evidence="1">
    <location>
        <begin position="486"/>
        <end position="496"/>
    </location>
</feature>
<dbReference type="PANTHER" id="PTHR37947">
    <property type="entry name" value="BLL2462 PROTEIN"/>
    <property type="match status" value="1"/>
</dbReference>
<organism evidence="4 5">
    <name type="scientific">Neorhodopirellula lusitana</name>
    <dbReference type="NCBI Taxonomy" id="445327"/>
    <lineage>
        <taxon>Bacteria</taxon>
        <taxon>Pseudomonadati</taxon>
        <taxon>Planctomycetota</taxon>
        <taxon>Planctomycetia</taxon>
        <taxon>Pirellulales</taxon>
        <taxon>Pirellulaceae</taxon>
        <taxon>Neorhodopirellula</taxon>
    </lineage>
</organism>
<evidence type="ECO:0000313" key="4">
    <source>
        <dbReference type="EMBL" id="SMP78436.1"/>
    </source>
</evidence>
<dbReference type="Proteomes" id="UP001158067">
    <property type="component" value="Unassembled WGS sequence"/>
</dbReference>
<dbReference type="SUPFAM" id="SSF53300">
    <property type="entry name" value="vWA-like"/>
    <property type="match status" value="1"/>
</dbReference>
<dbReference type="Gene3D" id="3.40.50.880">
    <property type="match status" value="1"/>
</dbReference>
<dbReference type="RefSeq" id="WP_283435505.1">
    <property type="nucleotide sequence ID" value="NZ_FXUG01000026.1"/>
</dbReference>
<keyword evidence="2" id="KW-0812">Transmembrane</keyword>
<feature type="transmembrane region" description="Helical" evidence="2">
    <location>
        <begin position="12"/>
        <end position="29"/>
    </location>
</feature>
<sequence>MRFSFDPIYDSVSVSTVLSILVIGLLIAVTPATAIPGRRRILLMLRGIAAVTILLVMLRPGFVRTDNRPAAATLAIAVDTSRSMTLASGDRGSGGLGASGTGVAKTRWDQEQQVLAEVAKQIGQLDDNLNVTLYQYDQSARTVGAVPANGFKDLVSQSFQVKPDGNLTDLSAPLRAAMTTSRSSPLAGIALIGDGTQTVVSQDDIAGDRVQADPVAGAKLLGAMGVPLWTVAVGPADEGVRLQDVAVSALPETYRMFTGNETEISFEVQSQGFAGATLPISLVWISAEGKRVTAATRSIVAAANEDSQSMRLPVIAPEPGRYRLVVQAESRPGEIDDSNNRQLAFVEVRSGGGQVLYVEGTPRLEQTFLRRALRRFPDLELSYRWIPRDTVGRWPIDMADDLQSGRYDVVILGDLHSAALGEKQLADLAESVGSGTALVTLGGEHAYGPGGYADSPLAGVLPIRMDGSTVQPPGGRPAGRSEPDAAGRSGARSSGGQFNESVSLRVAMPHPITNIAMDQTDWSTVAPMPGANRWDGIRTAPGVQVLLESSDGQPMMVVGEYGKGRVASIAFDSTWAWWRSGDSEFHRRFWRQLMLWVLSREETDETEIEIEMTHRRFLASGGSNGGSEFVATLNQFGQSGDDAQTPSTTSLNATLILESGETMAIATEQSRRGELSRQVVQAKGQIPSDIPPGIHTLRVQTTGRSAEMSNEMPFQVIDDTRELAAGVADHSLLSRLAALTAESGGESFRLDQVDELVAQILAQRRRAERVVIEKLRLGDDPVSAWILFVMFAGSLSTEWFLRRKWGLA</sequence>
<dbReference type="Gene3D" id="3.40.50.410">
    <property type="entry name" value="von Willebrand factor, type A domain"/>
    <property type="match status" value="1"/>
</dbReference>
<evidence type="ECO:0000259" key="3">
    <source>
        <dbReference type="Pfam" id="PF21226"/>
    </source>
</evidence>
<dbReference type="SUPFAM" id="SSF52317">
    <property type="entry name" value="Class I glutamine amidotransferase-like"/>
    <property type="match status" value="1"/>
</dbReference>
<reference evidence="4 5" key="1">
    <citation type="submission" date="2017-05" db="EMBL/GenBank/DDBJ databases">
        <authorList>
            <person name="Varghese N."/>
            <person name="Submissions S."/>
        </authorList>
    </citation>
    <scope>NUCLEOTIDE SEQUENCE [LARGE SCALE GENOMIC DNA]</scope>
    <source>
        <strain evidence="4 5">DSM 25457</strain>
    </source>
</reference>
<gene>
    <name evidence="4" type="ORF">SAMN06265222_1269</name>
</gene>
<dbReference type="Pfam" id="PF21226">
    <property type="entry name" value="MalQ_N"/>
    <property type="match status" value="1"/>
</dbReference>
<keyword evidence="2" id="KW-1133">Transmembrane helix</keyword>
<keyword evidence="5" id="KW-1185">Reference proteome</keyword>
<protein>
    <submittedName>
        <fullName evidence="4">Uncharacterized membrane protein</fullName>
    </submittedName>
</protein>